<dbReference type="OrthoDB" id="24616at10239"/>
<dbReference type="Proteomes" id="UP000214353">
    <property type="component" value="Segment"/>
</dbReference>
<keyword evidence="2" id="KW-1185">Reference proteome</keyword>
<dbReference type="KEGG" id="vg:5141886"/>
<accession>Q0N3Y9</accession>
<proteinExistence type="predicted"/>
<evidence type="ECO:0000313" key="2">
    <source>
        <dbReference type="Proteomes" id="UP000214353"/>
    </source>
</evidence>
<dbReference type="GeneID" id="5141886"/>
<dbReference type="RefSeq" id="YP_717651.1">
    <property type="nucleotide sequence ID" value="NC_008293.1"/>
</dbReference>
<evidence type="ECO:0000313" key="1">
    <source>
        <dbReference type="EMBL" id="ABF47454.1"/>
    </source>
</evidence>
<dbReference type="EMBL" id="DQ504428">
    <property type="protein sequence ID" value="ABF47454.1"/>
    <property type="molecule type" value="Genomic_DNA"/>
</dbReference>
<sequence>MLTMNLSTIMLVLLMAYLWQTNSLTYEIGVLKKLVKSMHVLIMAKFTEIANEIMSMRNETLLYLNSLQNTTATTLHLVYNNSRKLDMLNSKLDTYLPLHVE</sequence>
<protein>
    <submittedName>
        <fullName evidence="1">GP16</fullName>
    </submittedName>
</protein>
<organism evidence="1 2">
    <name type="scientific">Clanis bilineata nucleopolyhedrovirus</name>
    <dbReference type="NCBI Taxonomy" id="1307957"/>
    <lineage>
        <taxon>Viruses</taxon>
        <taxon>Viruses incertae sedis</taxon>
        <taxon>Naldaviricetes</taxon>
        <taxon>Lefavirales</taxon>
        <taxon>Baculoviridae</taxon>
        <taxon>Alphabaculovirus</taxon>
        <taxon>Alphabaculovirus clabilineatae</taxon>
    </lineage>
</organism>
<reference evidence="1 2" key="1">
    <citation type="journal article" date="2009" name="BMC Genomics">
        <title>Genomic sequence, organization and characteristics of a new nucleopolyhedrovirus isolated from Clanis bilineata larva.</title>
        <authorList>
            <person name="Zhu S.Y."/>
            <person name="Yi J.P."/>
            <person name="Shen W.D."/>
            <person name="Wang L.Q."/>
            <person name="He H.G."/>
            <person name="Wang Y."/>
            <person name="Li B."/>
            <person name="Wang W.B."/>
        </authorList>
    </citation>
    <scope>NUCLEOTIDE SEQUENCE [LARGE SCALE GENOMIC DNA]</scope>
    <source>
        <strain evidence="1">DZ1</strain>
    </source>
</reference>
<name>Q0N3Y9_9ABAC</name>